<dbReference type="Gene3D" id="3.20.20.450">
    <property type="entry name" value="EAL domain"/>
    <property type="match status" value="1"/>
</dbReference>
<evidence type="ECO:0000259" key="6">
    <source>
        <dbReference type="PROSITE" id="PS50887"/>
    </source>
</evidence>
<evidence type="ECO:0000313" key="7">
    <source>
        <dbReference type="EMBL" id="MBD9360633.1"/>
    </source>
</evidence>
<dbReference type="EMBL" id="JACXST010000001">
    <property type="protein sequence ID" value="MBD9360633.1"/>
    <property type="molecule type" value="Genomic_DNA"/>
</dbReference>
<protein>
    <submittedName>
        <fullName evidence="7">EAL domain-containing protein</fullName>
    </submittedName>
</protein>
<proteinExistence type="predicted"/>
<dbReference type="InterPro" id="IPR035919">
    <property type="entry name" value="EAL_sf"/>
</dbReference>
<sequence>MDTLKKTAGVLLPAMRISLALVLLNICLLFTAEMLGFMPDKSKFMLESRKQVSEALAIQFSTIAPDQEPRRIERMLNALIKRSPDILSAGIRLQNNQLIFQVNDHVKEWADYDSQKSTSTHLVVPIFRDSEKWGDIEFKFAPIAGESASDFFEHPSFKMAIFFFIVGFFIYLAFMLRTLKALDPSAVIPDRVNAAFDTLAEGVIIIDEHEQIVLANNAFLKKIASPMTALLGKKASQLKWKSADDSTAATYLPWQTVLKTGKSSIGAHLKLTSPDSDTFKFVINASPILAGNDTPQGVLITLDDITEIEERNTKLQTMVSKLEESQAQVKEQNKELHFLATRDSLTGCLNRRAFNELFEKAFADALQNNLELSCIMVDIDHFKLVNDNYGHATGDVIIKLLAEILTTNTRKIDLVGRYGGEEFCIVLPGLSVDEAITVAERIRLRIKSESVARYETGPWVTASLGVASILDQPEDPSELNNFADEALYVAKESGRNRVVRWQLQNEFAEKVKPDPQPTEKNLPAPQTEVAKDDSKVSKLQMRVDELEQIASQISTELDYSKHYDPLTGLPNQVLFYDRVNQVIERGHRYSHLAAIFVVDIGMFGMINATLGRAVGDKILKDIADRLNLTFRKSDDISRLTLSRIGGDVFAVLIPELSNKDVVTWMVERLMDALAVPAEIDGNSIYITGHIGISVYPGDANSVDDLINNAITAKTFCKKTSSETSFQFFDNQMQELSIKHLHLDKELRRAIQNQEWELFYQPKMDIATQAVVGVEALIRWRHPSKGLLAPFEFIDFAEQRGLIVAMGEWVIRTACQQLKQWEEMGFMNRKIAVNLSAVQLKQDDFVEKVLAIIAEYQIAPRQLELEVTETTLMNNFQAALTALKRLSSRGIAISIDDFGTGYSSLSYLKNLPVNSLKIDRSFIIDICQDENDQKIVKMLINIAHSMNMTVIAEGVETQSQFHILAEYGCDEIQGYLLSKPVPAEEIVKMFSKGTGKNLTLLAPGEI</sequence>
<dbReference type="Pfam" id="PF00563">
    <property type="entry name" value="EAL"/>
    <property type="match status" value="1"/>
</dbReference>
<dbReference type="CDD" id="cd01949">
    <property type="entry name" value="GGDEF"/>
    <property type="match status" value="2"/>
</dbReference>
<feature type="transmembrane region" description="Helical" evidence="3">
    <location>
        <begin position="159"/>
        <end position="176"/>
    </location>
</feature>
<dbReference type="PANTHER" id="PTHR44757">
    <property type="entry name" value="DIGUANYLATE CYCLASE DGCP"/>
    <property type="match status" value="1"/>
</dbReference>
<accession>A0ABR9DBZ8</accession>
<dbReference type="InterPro" id="IPR052155">
    <property type="entry name" value="Biofilm_reg_signaling"/>
</dbReference>
<keyword evidence="3" id="KW-0472">Membrane</keyword>
<keyword evidence="3" id="KW-1133">Transmembrane helix</keyword>
<dbReference type="InterPro" id="IPR000160">
    <property type="entry name" value="GGDEF_dom"/>
</dbReference>
<dbReference type="InterPro" id="IPR029787">
    <property type="entry name" value="Nucleotide_cyclase"/>
</dbReference>
<dbReference type="PANTHER" id="PTHR44757:SF2">
    <property type="entry name" value="BIOFILM ARCHITECTURE MAINTENANCE PROTEIN MBAA"/>
    <property type="match status" value="1"/>
</dbReference>
<dbReference type="InterPro" id="IPR043128">
    <property type="entry name" value="Rev_trsase/Diguanyl_cyclase"/>
</dbReference>
<dbReference type="InterPro" id="IPR035965">
    <property type="entry name" value="PAS-like_dom_sf"/>
</dbReference>
<feature type="transmembrane region" description="Helical" evidence="3">
    <location>
        <begin position="17"/>
        <end position="38"/>
    </location>
</feature>
<dbReference type="Pfam" id="PF13426">
    <property type="entry name" value="PAS_9"/>
    <property type="match status" value="1"/>
</dbReference>
<dbReference type="NCBIfam" id="TIGR00229">
    <property type="entry name" value="sensory_box"/>
    <property type="match status" value="1"/>
</dbReference>
<feature type="domain" description="EAL" evidence="5">
    <location>
        <begin position="739"/>
        <end position="993"/>
    </location>
</feature>
<keyword evidence="8" id="KW-1185">Reference proteome</keyword>
<dbReference type="SUPFAM" id="SSF141868">
    <property type="entry name" value="EAL domain-like"/>
    <property type="match status" value="1"/>
</dbReference>
<reference evidence="7 8" key="1">
    <citation type="submission" date="2020-09" db="EMBL/GenBank/DDBJ databases">
        <title>Methylomonas albis sp. nov. and Methylomonas fluvii sp. nov.: Two cold-adapted methanotrophs from the River Elbe and an amended description of Methylovulum psychrotolerans strain Eb1.</title>
        <authorList>
            <person name="Bussmann I.K."/>
            <person name="Klings K.-W."/>
            <person name="Warnstedt J."/>
            <person name="Hoppert M."/>
            <person name="Saborowski A."/>
            <person name="Horn F."/>
            <person name="Liebner S."/>
        </authorList>
    </citation>
    <scope>NUCLEOTIDE SEQUENCE [LARGE SCALE GENOMIC DNA]</scope>
    <source>
        <strain evidence="7 8">EbB</strain>
    </source>
</reference>
<dbReference type="RefSeq" id="WP_192393356.1">
    <property type="nucleotide sequence ID" value="NZ_CAJHIU010000001.1"/>
</dbReference>
<dbReference type="CDD" id="cd01948">
    <property type="entry name" value="EAL"/>
    <property type="match status" value="1"/>
</dbReference>
<dbReference type="Proteomes" id="UP000641152">
    <property type="component" value="Unassembled WGS sequence"/>
</dbReference>
<evidence type="ECO:0000259" key="5">
    <source>
        <dbReference type="PROSITE" id="PS50883"/>
    </source>
</evidence>
<dbReference type="Gene3D" id="3.30.450.20">
    <property type="entry name" value="PAS domain"/>
    <property type="match status" value="1"/>
</dbReference>
<feature type="domain" description="GGDEF" evidence="6">
    <location>
        <begin position="370"/>
        <end position="503"/>
    </location>
</feature>
<comment type="caution">
    <text evidence="7">The sequence shown here is derived from an EMBL/GenBank/DDBJ whole genome shotgun (WGS) entry which is preliminary data.</text>
</comment>
<name>A0ABR9DBZ8_9GAMM</name>
<dbReference type="PROSITE" id="PS50113">
    <property type="entry name" value="PAC"/>
    <property type="match status" value="1"/>
</dbReference>
<dbReference type="SMART" id="SM00052">
    <property type="entry name" value="EAL"/>
    <property type="match status" value="1"/>
</dbReference>
<keyword evidence="3" id="KW-0812">Transmembrane</keyword>
<feature type="coiled-coil region" evidence="1">
    <location>
        <begin position="305"/>
        <end position="342"/>
    </location>
</feature>
<dbReference type="SUPFAM" id="SSF55785">
    <property type="entry name" value="PYP-like sensor domain (PAS domain)"/>
    <property type="match status" value="1"/>
</dbReference>
<dbReference type="InterPro" id="IPR001633">
    <property type="entry name" value="EAL_dom"/>
</dbReference>
<organism evidence="7 8">
    <name type="scientific">Methylomonas fluvii</name>
    <dbReference type="NCBI Taxonomy" id="1854564"/>
    <lineage>
        <taxon>Bacteria</taxon>
        <taxon>Pseudomonadati</taxon>
        <taxon>Pseudomonadota</taxon>
        <taxon>Gammaproteobacteria</taxon>
        <taxon>Methylococcales</taxon>
        <taxon>Methylococcaceae</taxon>
        <taxon>Methylomonas</taxon>
    </lineage>
</organism>
<keyword evidence="1" id="KW-0175">Coiled coil</keyword>
<dbReference type="PROSITE" id="PS50883">
    <property type="entry name" value="EAL"/>
    <property type="match status" value="1"/>
</dbReference>
<dbReference type="InterPro" id="IPR000014">
    <property type="entry name" value="PAS"/>
</dbReference>
<dbReference type="Pfam" id="PF00990">
    <property type="entry name" value="GGDEF"/>
    <property type="match status" value="2"/>
</dbReference>
<evidence type="ECO:0000256" key="1">
    <source>
        <dbReference type="SAM" id="Coils"/>
    </source>
</evidence>
<evidence type="ECO:0000256" key="3">
    <source>
        <dbReference type="SAM" id="Phobius"/>
    </source>
</evidence>
<feature type="domain" description="GGDEF" evidence="6">
    <location>
        <begin position="591"/>
        <end position="730"/>
    </location>
</feature>
<dbReference type="NCBIfam" id="TIGR00254">
    <property type="entry name" value="GGDEF"/>
    <property type="match status" value="2"/>
</dbReference>
<evidence type="ECO:0000259" key="4">
    <source>
        <dbReference type="PROSITE" id="PS50113"/>
    </source>
</evidence>
<feature type="region of interest" description="Disordered" evidence="2">
    <location>
        <begin position="510"/>
        <end position="534"/>
    </location>
</feature>
<dbReference type="InterPro" id="IPR000700">
    <property type="entry name" value="PAS-assoc_C"/>
</dbReference>
<evidence type="ECO:0000313" key="8">
    <source>
        <dbReference type="Proteomes" id="UP000641152"/>
    </source>
</evidence>
<dbReference type="SMART" id="SM00267">
    <property type="entry name" value="GGDEF"/>
    <property type="match status" value="2"/>
</dbReference>
<gene>
    <name evidence="7" type="ORF">EBB_08810</name>
</gene>
<dbReference type="PROSITE" id="PS50887">
    <property type="entry name" value="GGDEF"/>
    <property type="match status" value="2"/>
</dbReference>
<evidence type="ECO:0000256" key="2">
    <source>
        <dbReference type="SAM" id="MobiDB-lite"/>
    </source>
</evidence>
<dbReference type="SUPFAM" id="SSF55073">
    <property type="entry name" value="Nucleotide cyclase"/>
    <property type="match status" value="2"/>
</dbReference>
<dbReference type="Gene3D" id="3.30.70.270">
    <property type="match status" value="2"/>
</dbReference>
<feature type="domain" description="PAC" evidence="4">
    <location>
        <begin position="265"/>
        <end position="317"/>
    </location>
</feature>